<dbReference type="KEGG" id="bcou:IC761_34375"/>
<sequence>MRRPRYGYLVDKATQAAVAAIEVYNKPGFAYREETFAILMLNAWELLLKARVLKANRNKLRSIEVWEPKATKSGKSKRLAPKKNRAGNTMTIGVLPAANIVRGYTQDSIDDYAIENISLLMEVRDNAIHFHNVGRDLHKRVQEVGAAALRNFAFAAKKWFNCELSQYQFALMPVAFETPAGVIQTVFGDDTKGAAGKVAKLLADQERKFPFEAAKPFNVGVEVELKFVRNANAQAIPVMVSPNDPNAIRIMLTEEDILKRYPWDYRTLCKALKETPKFKENAEFHRLRKPLEDDPRFCRVRLLDPRNNKSSKQRFYSPTILAELVKHYT</sequence>
<feature type="domain" description="DUF3644" evidence="1">
    <location>
        <begin position="9"/>
        <end position="204"/>
    </location>
</feature>
<dbReference type="AlphaFoldDB" id="A0A7S9GZD1"/>
<evidence type="ECO:0000313" key="2">
    <source>
        <dbReference type="EMBL" id="QPF91469.1"/>
    </source>
</evidence>
<keyword evidence="3" id="KW-1185">Reference proteome</keyword>
<dbReference type="Pfam" id="PF12358">
    <property type="entry name" value="DUF3644"/>
    <property type="match status" value="1"/>
</dbReference>
<dbReference type="RefSeq" id="WP_195801036.1">
    <property type="nucleotide sequence ID" value="NZ_CP061379.1"/>
</dbReference>
<evidence type="ECO:0000313" key="3">
    <source>
        <dbReference type="Proteomes" id="UP000594621"/>
    </source>
</evidence>
<evidence type="ECO:0000259" key="1">
    <source>
        <dbReference type="Pfam" id="PF12358"/>
    </source>
</evidence>
<accession>A0A7S9GZD1</accession>
<dbReference type="EMBL" id="CP061379">
    <property type="protein sequence ID" value="QPF91469.1"/>
    <property type="molecule type" value="Genomic_DNA"/>
</dbReference>
<dbReference type="Proteomes" id="UP000594621">
    <property type="component" value="Chromosome"/>
</dbReference>
<gene>
    <name evidence="2" type="ORF">IC761_34375</name>
</gene>
<protein>
    <submittedName>
        <fullName evidence="2">DUF3644 domain-containing protein</fullName>
    </submittedName>
</protein>
<organism evidence="2 3">
    <name type="scientific">Bradyrhizobium commune</name>
    <dbReference type="NCBI Taxonomy" id="83627"/>
    <lineage>
        <taxon>Bacteria</taxon>
        <taxon>Pseudomonadati</taxon>
        <taxon>Pseudomonadota</taxon>
        <taxon>Alphaproteobacteria</taxon>
        <taxon>Hyphomicrobiales</taxon>
        <taxon>Nitrobacteraceae</taxon>
        <taxon>Bradyrhizobium</taxon>
    </lineage>
</organism>
<reference evidence="2 3" key="1">
    <citation type="submission" date="2020-09" db="EMBL/GenBank/DDBJ databases">
        <title>Complete genomes of bradyrhizobia occurring on native shrubby legumes in Australia.</title>
        <authorList>
            <person name="Lafay B."/>
        </authorList>
    </citation>
    <scope>NUCLEOTIDE SEQUENCE [LARGE SCALE GENOMIC DNA]</scope>
    <source>
        <strain evidence="2 3">BDV5040</strain>
    </source>
</reference>
<dbReference type="InterPro" id="IPR022104">
    <property type="entry name" value="DUF3644"/>
</dbReference>
<proteinExistence type="predicted"/>
<name>A0A7S9GZD1_9BRAD</name>